<evidence type="ECO:0000313" key="2">
    <source>
        <dbReference type="Proteomes" id="UP001234178"/>
    </source>
</evidence>
<keyword evidence="2" id="KW-1185">Reference proteome</keyword>
<reference evidence="1 2" key="1">
    <citation type="journal article" date="2023" name="Nucleic Acids Res.">
        <title>The hologenome of Daphnia magna reveals possible DNA methylation and microbiome-mediated evolution of the host genome.</title>
        <authorList>
            <person name="Chaturvedi A."/>
            <person name="Li X."/>
            <person name="Dhandapani V."/>
            <person name="Marshall H."/>
            <person name="Kissane S."/>
            <person name="Cuenca-Cambronero M."/>
            <person name="Asole G."/>
            <person name="Calvet F."/>
            <person name="Ruiz-Romero M."/>
            <person name="Marangio P."/>
            <person name="Guigo R."/>
            <person name="Rago D."/>
            <person name="Mirbahai L."/>
            <person name="Eastwood N."/>
            <person name="Colbourne J.K."/>
            <person name="Zhou J."/>
            <person name="Mallon E."/>
            <person name="Orsini L."/>
        </authorList>
    </citation>
    <scope>NUCLEOTIDE SEQUENCE [LARGE SCALE GENOMIC DNA]</scope>
    <source>
        <strain evidence="1">LRV0_1</strain>
    </source>
</reference>
<sequence>MESLFRIGRTLLDSNALDNFIKLHIKPSGSWPAALESSKALSMRNRIIFCAHQKKLTHPFTLMTNMAVQTGLGSKGWASYR</sequence>
<dbReference type="EMBL" id="JAOYFB010000005">
    <property type="protein sequence ID" value="KAK4016481.1"/>
    <property type="molecule type" value="Genomic_DNA"/>
</dbReference>
<comment type="caution">
    <text evidence="1">The sequence shown here is derived from an EMBL/GenBank/DDBJ whole genome shotgun (WGS) entry which is preliminary data.</text>
</comment>
<evidence type="ECO:0000313" key="1">
    <source>
        <dbReference type="EMBL" id="KAK4016481.1"/>
    </source>
</evidence>
<proteinExistence type="predicted"/>
<accession>A0ABQ9ZUQ6</accession>
<gene>
    <name evidence="1" type="ORF">OUZ56_031437</name>
</gene>
<name>A0ABQ9ZUQ6_9CRUS</name>
<organism evidence="1 2">
    <name type="scientific">Daphnia magna</name>
    <dbReference type="NCBI Taxonomy" id="35525"/>
    <lineage>
        <taxon>Eukaryota</taxon>
        <taxon>Metazoa</taxon>
        <taxon>Ecdysozoa</taxon>
        <taxon>Arthropoda</taxon>
        <taxon>Crustacea</taxon>
        <taxon>Branchiopoda</taxon>
        <taxon>Diplostraca</taxon>
        <taxon>Cladocera</taxon>
        <taxon>Anomopoda</taxon>
        <taxon>Daphniidae</taxon>
        <taxon>Daphnia</taxon>
    </lineage>
</organism>
<dbReference type="Proteomes" id="UP001234178">
    <property type="component" value="Unassembled WGS sequence"/>
</dbReference>
<protein>
    <submittedName>
        <fullName evidence="1">Uncharacterized protein</fullName>
    </submittedName>
</protein>